<proteinExistence type="predicted"/>
<gene>
    <name evidence="1" type="ORF">chiPu_0019017</name>
</gene>
<reference evidence="1 2" key="1">
    <citation type="journal article" date="2018" name="Nat. Ecol. Evol.">
        <title>Shark genomes provide insights into elasmobranch evolution and the origin of vertebrates.</title>
        <authorList>
            <person name="Hara Y"/>
            <person name="Yamaguchi K"/>
            <person name="Onimaru K"/>
            <person name="Kadota M"/>
            <person name="Koyanagi M"/>
            <person name="Keeley SD"/>
            <person name="Tatsumi K"/>
            <person name="Tanaka K"/>
            <person name="Motone F"/>
            <person name="Kageyama Y"/>
            <person name="Nozu R"/>
            <person name="Adachi N"/>
            <person name="Nishimura O"/>
            <person name="Nakagawa R"/>
            <person name="Tanegashima C"/>
            <person name="Kiyatake I"/>
            <person name="Matsumoto R"/>
            <person name="Murakumo K"/>
            <person name="Nishida K"/>
            <person name="Terakita A"/>
            <person name="Kuratani S"/>
            <person name="Sato K"/>
            <person name="Hyodo S Kuraku.S."/>
        </authorList>
    </citation>
    <scope>NUCLEOTIDE SEQUENCE [LARGE SCALE GENOMIC DNA]</scope>
</reference>
<dbReference type="AlphaFoldDB" id="A0A401RQH0"/>
<sequence length="107" mass="11688">MEIFSALPLFGVPVANVWLQMRPADGVIREGCSPLLVYICYSGDVVIGEETSSRPEVSYRIQHLNDTADGLYNCSIYNALGSAVRSPVAMVKTEGEDDLQGMWGSRC</sequence>
<comment type="caution">
    <text evidence="1">The sequence shown here is derived from an EMBL/GenBank/DDBJ whole genome shotgun (WGS) entry which is preliminary data.</text>
</comment>
<evidence type="ECO:0000313" key="1">
    <source>
        <dbReference type="EMBL" id="GCC20457.1"/>
    </source>
</evidence>
<evidence type="ECO:0000313" key="2">
    <source>
        <dbReference type="Proteomes" id="UP000287033"/>
    </source>
</evidence>
<keyword evidence="2" id="KW-1185">Reference proteome</keyword>
<protein>
    <submittedName>
        <fullName evidence="1">Uncharacterized protein</fullName>
    </submittedName>
</protein>
<organism evidence="1 2">
    <name type="scientific">Chiloscyllium punctatum</name>
    <name type="common">Brownbanded bambooshark</name>
    <name type="synonym">Hemiscyllium punctatum</name>
    <dbReference type="NCBI Taxonomy" id="137246"/>
    <lineage>
        <taxon>Eukaryota</taxon>
        <taxon>Metazoa</taxon>
        <taxon>Chordata</taxon>
        <taxon>Craniata</taxon>
        <taxon>Vertebrata</taxon>
        <taxon>Chondrichthyes</taxon>
        <taxon>Elasmobranchii</taxon>
        <taxon>Galeomorphii</taxon>
        <taxon>Galeoidea</taxon>
        <taxon>Orectolobiformes</taxon>
        <taxon>Hemiscylliidae</taxon>
        <taxon>Chiloscyllium</taxon>
    </lineage>
</organism>
<dbReference type="Proteomes" id="UP000287033">
    <property type="component" value="Unassembled WGS sequence"/>
</dbReference>
<accession>A0A401RQH0</accession>
<name>A0A401RQH0_CHIPU</name>
<dbReference type="EMBL" id="BEZZ01001782">
    <property type="protein sequence ID" value="GCC20457.1"/>
    <property type="molecule type" value="Genomic_DNA"/>
</dbReference>